<dbReference type="Pfam" id="PF00069">
    <property type="entry name" value="Pkinase"/>
    <property type="match status" value="1"/>
</dbReference>
<dbReference type="GO" id="GO:0004674">
    <property type="term" value="F:protein serine/threonine kinase activity"/>
    <property type="evidence" value="ECO:0007669"/>
    <property type="project" value="TreeGrafter"/>
</dbReference>
<proteinExistence type="predicted"/>
<dbReference type="PANTHER" id="PTHR44167">
    <property type="entry name" value="OVARIAN-SPECIFIC SERINE/THREONINE-PROTEIN KINASE LOK-RELATED"/>
    <property type="match status" value="1"/>
</dbReference>
<dbReference type="SUPFAM" id="SSF56112">
    <property type="entry name" value="Protein kinase-like (PK-like)"/>
    <property type="match status" value="1"/>
</dbReference>
<dbReference type="EMBL" id="GEZM01025483">
    <property type="protein sequence ID" value="JAV87435.1"/>
    <property type="molecule type" value="Transcribed_RNA"/>
</dbReference>
<feature type="domain" description="Protein kinase" evidence="2">
    <location>
        <begin position="51"/>
        <end position="326"/>
    </location>
</feature>
<dbReference type="AlphaFoldDB" id="A0A1Y1MSG8"/>
<evidence type="ECO:0000259" key="2">
    <source>
        <dbReference type="PROSITE" id="PS50011"/>
    </source>
</evidence>
<dbReference type="GO" id="GO:0005524">
    <property type="term" value="F:ATP binding"/>
    <property type="evidence" value="ECO:0007669"/>
    <property type="project" value="InterPro"/>
</dbReference>
<dbReference type="InterPro" id="IPR000719">
    <property type="entry name" value="Prot_kinase_dom"/>
</dbReference>
<dbReference type="GO" id="GO:0005737">
    <property type="term" value="C:cytoplasm"/>
    <property type="evidence" value="ECO:0007669"/>
    <property type="project" value="TreeGrafter"/>
</dbReference>
<keyword evidence="1" id="KW-0732">Signal</keyword>
<protein>
    <recommendedName>
        <fullName evidence="2">Protein kinase domain-containing protein</fullName>
    </recommendedName>
</protein>
<reference evidence="3" key="1">
    <citation type="journal article" date="2016" name="Sci. Rep.">
        <title>Molecular characterization of firefly nuptial gifts: a multi-omics approach sheds light on postcopulatory sexual selection.</title>
        <authorList>
            <person name="Al-Wathiqui N."/>
            <person name="Fallon T.R."/>
            <person name="South A."/>
            <person name="Weng J.K."/>
            <person name="Lewis S.M."/>
        </authorList>
    </citation>
    <scope>NUCLEOTIDE SEQUENCE</scope>
</reference>
<feature type="signal peptide" evidence="1">
    <location>
        <begin position="1"/>
        <end position="21"/>
    </location>
</feature>
<dbReference type="CDD" id="cd00180">
    <property type="entry name" value="PKc"/>
    <property type="match status" value="1"/>
</dbReference>
<dbReference type="GO" id="GO:0044773">
    <property type="term" value="P:mitotic DNA damage checkpoint signaling"/>
    <property type="evidence" value="ECO:0007669"/>
    <property type="project" value="TreeGrafter"/>
</dbReference>
<dbReference type="PROSITE" id="PS00109">
    <property type="entry name" value="PROTEIN_KINASE_TYR"/>
    <property type="match status" value="1"/>
</dbReference>
<dbReference type="GO" id="GO:0005634">
    <property type="term" value="C:nucleus"/>
    <property type="evidence" value="ECO:0007669"/>
    <property type="project" value="TreeGrafter"/>
</dbReference>
<feature type="chain" id="PRO_5013254209" description="Protein kinase domain-containing protein" evidence="1">
    <location>
        <begin position="22"/>
        <end position="326"/>
    </location>
</feature>
<dbReference type="InterPro" id="IPR008266">
    <property type="entry name" value="Tyr_kinase_AS"/>
</dbReference>
<sequence>MSFSFLYWRPFRLLWRAFNLALAPLKWLISRQNGQFDAQVESQPLYKQPDYSSQNAIGMDYRPHVVKVIHHSKNAIVARLERGIVLKYPRYAWWDYPNAEKEYRAVRETKTSFNVEEAILTALGDHPRIVKFLGTSYDPRGLKFAEANKGNLQQYLDHHFDELCPTTQATWCLQAIESIAFIHSKSVIHSDLRPENFLLHSQPNGEIDLRLCDFGGSTYKNLSGGHLPDSGFFDPRKEWVTTEATDIFSLGSILFTIMTGHWPHWIAGEEYQAYMDRVDELFLNSEFPPVDQLRGGFIIRGCWMDKYDQASGVLEDYQGLPCEGPA</sequence>
<dbReference type="Gene3D" id="1.10.510.10">
    <property type="entry name" value="Transferase(Phosphotransferase) domain 1"/>
    <property type="match status" value="1"/>
</dbReference>
<dbReference type="InterPro" id="IPR011009">
    <property type="entry name" value="Kinase-like_dom_sf"/>
</dbReference>
<organism evidence="3">
    <name type="scientific">Photinus pyralis</name>
    <name type="common">Common eastern firefly</name>
    <name type="synonym">Lampyris pyralis</name>
    <dbReference type="NCBI Taxonomy" id="7054"/>
    <lineage>
        <taxon>Eukaryota</taxon>
        <taxon>Metazoa</taxon>
        <taxon>Ecdysozoa</taxon>
        <taxon>Arthropoda</taxon>
        <taxon>Hexapoda</taxon>
        <taxon>Insecta</taxon>
        <taxon>Pterygota</taxon>
        <taxon>Neoptera</taxon>
        <taxon>Endopterygota</taxon>
        <taxon>Coleoptera</taxon>
        <taxon>Polyphaga</taxon>
        <taxon>Elateriformia</taxon>
        <taxon>Elateroidea</taxon>
        <taxon>Lampyridae</taxon>
        <taxon>Lampyrinae</taxon>
        <taxon>Photinus</taxon>
    </lineage>
</organism>
<evidence type="ECO:0000313" key="3">
    <source>
        <dbReference type="EMBL" id="JAV87435.1"/>
    </source>
</evidence>
<name>A0A1Y1MSG8_PHOPY</name>
<evidence type="ECO:0000256" key="1">
    <source>
        <dbReference type="SAM" id="SignalP"/>
    </source>
</evidence>
<dbReference type="PROSITE" id="PS50011">
    <property type="entry name" value="PROTEIN_KINASE_DOM"/>
    <property type="match status" value="1"/>
</dbReference>
<dbReference type="PANTHER" id="PTHR44167:SF18">
    <property type="entry name" value="PROTEIN KINASE DOMAIN-CONTAINING PROTEIN"/>
    <property type="match status" value="1"/>
</dbReference>
<accession>A0A1Y1MSG8</accession>